<gene>
    <name evidence="1 3" type="primary">lptD</name>
    <name evidence="3" type="ORF">PEV8663_00254</name>
</gene>
<protein>
    <recommendedName>
        <fullName evidence="1">LPS-assembly protein LptD</fullName>
    </recommendedName>
</protein>
<dbReference type="GO" id="GO:0015920">
    <property type="term" value="P:lipopolysaccharide transport"/>
    <property type="evidence" value="ECO:0007669"/>
    <property type="project" value="InterPro"/>
</dbReference>
<dbReference type="HAMAP" id="MF_01411">
    <property type="entry name" value="LPS_assembly_LptD"/>
    <property type="match status" value="1"/>
</dbReference>
<dbReference type="InterPro" id="IPR050218">
    <property type="entry name" value="LptD"/>
</dbReference>
<feature type="domain" description="LptD C-terminal" evidence="2">
    <location>
        <begin position="275"/>
        <end position="626"/>
    </location>
</feature>
<dbReference type="InterPro" id="IPR020889">
    <property type="entry name" value="LipoPS_assembly_LptD"/>
</dbReference>
<dbReference type="AlphaFoldDB" id="A0A238JS97"/>
<keyword evidence="4" id="KW-1185">Reference proteome</keyword>
<evidence type="ECO:0000259" key="2">
    <source>
        <dbReference type="Pfam" id="PF04453"/>
    </source>
</evidence>
<organism evidence="3 4">
    <name type="scientific">Pelagimonas varians</name>
    <dbReference type="NCBI Taxonomy" id="696760"/>
    <lineage>
        <taxon>Bacteria</taxon>
        <taxon>Pseudomonadati</taxon>
        <taxon>Pseudomonadota</taxon>
        <taxon>Alphaproteobacteria</taxon>
        <taxon>Rhodobacterales</taxon>
        <taxon>Roseobacteraceae</taxon>
        <taxon>Pelagimonas</taxon>
    </lineage>
</organism>
<proteinExistence type="inferred from homology"/>
<dbReference type="GO" id="GO:0009279">
    <property type="term" value="C:cell outer membrane"/>
    <property type="evidence" value="ECO:0007669"/>
    <property type="project" value="UniProtKB-SubCell"/>
</dbReference>
<comment type="subunit">
    <text evidence="1">Component of the lipopolysaccharide transport and assembly complex.</text>
</comment>
<dbReference type="InterPro" id="IPR007543">
    <property type="entry name" value="LptD_C"/>
</dbReference>
<dbReference type="GO" id="GO:1990351">
    <property type="term" value="C:transporter complex"/>
    <property type="evidence" value="ECO:0007669"/>
    <property type="project" value="TreeGrafter"/>
</dbReference>
<comment type="caution">
    <text evidence="1">Lacks conserved residue(s) required for the propagation of feature annotation.</text>
</comment>
<dbReference type="Proteomes" id="UP000220836">
    <property type="component" value="Unassembled WGS sequence"/>
</dbReference>
<accession>A0A238JS97</accession>
<evidence type="ECO:0000256" key="1">
    <source>
        <dbReference type="HAMAP-Rule" id="MF_01411"/>
    </source>
</evidence>
<keyword evidence="1" id="KW-0472">Membrane</keyword>
<dbReference type="EMBL" id="FXYH01000001">
    <property type="protein sequence ID" value="SMX33520.1"/>
    <property type="molecule type" value="Genomic_DNA"/>
</dbReference>
<feature type="signal peptide" evidence="1">
    <location>
        <begin position="1"/>
        <end position="21"/>
    </location>
</feature>
<dbReference type="PANTHER" id="PTHR30189">
    <property type="entry name" value="LPS-ASSEMBLY PROTEIN"/>
    <property type="match status" value="1"/>
</dbReference>
<dbReference type="PANTHER" id="PTHR30189:SF1">
    <property type="entry name" value="LPS-ASSEMBLY PROTEIN LPTD"/>
    <property type="match status" value="1"/>
</dbReference>
<dbReference type="RefSeq" id="WP_245910689.1">
    <property type="nucleotide sequence ID" value="NZ_FXYH01000001.1"/>
</dbReference>
<reference evidence="3 4" key="1">
    <citation type="submission" date="2017-05" db="EMBL/GenBank/DDBJ databases">
        <authorList>
            <person name="Song R."/>
            <person name="Chenine A.L."/>
            <person name="Ruprecht R.M."/>
        </authorList>
    </citation>
    <scope>NUCLEOTIDE SEQUENCE [LARGE SCALE GENOMIC DNA]</scope>
    <source>
        <strain evidence="3 4">CECT 8663</strain>
    </source>
</reference>
<sequence length="719" mass="80590" precursor="true">MMRHIVLTLGLLLGSTAPLFAQDNSDPAQPALLVADSVFVEDSDRLVATGNVEALHDGIRLSATQITYDRSTNELQIEGPVRVVDQSGTILTADYATLDQEFQNGLLTGARMVLDQQLQLAAVEARRVGGRYTQLSKVAVTSCQVCEHSATPLWQIRATRVVHDQEERQLYFDEAQLRVLDIPIMYLPHMRLPDPTLKRARGFMVPSLHTSTLLGSGIRVPYFIPFGDHKDLLLTPYVSPKTKTLEFRYRQAFVKGDIQLTGALSKDTLEEDQLRGYLFAEGEYELPRGFKLSFDLNAVLDASYLNDYNISSQDRLLSEIKIDRVRALEYTWMDLAHLESLREQEDNDTQPAISISFGSERRFYPSSIGGELRLTGVAHAHYRYSSTPTDGTDDDTDVDGRDVARFNGEVSWRDRWTLAGGLRAGVSTHLWLDHYRTEQDDTTDDIVSAATPGVAIDFRLPLQRTWADGGRSLVEPIVQYGWVGGERPNNPNDESTRVEFDEGNLLALSRFPAQDRREHGHQVVAGLRWLHKAPTGWTAAMTLGKSWRDIEDTDFTRSSGLSGLTSDWLVAARYTHPSGLSLSARGLLDEDAEAAKAEASATWSNKKLDLTASYLMLVADPDEDRDDAQTEWTFETTYRMTPYWSSNYEVRYDLSDERLDRLGLGLQYQNECVQVELAATRKYASATNLEPSTDFDLTVALKGFSTGGSAKEYRRTCAH</sequence>
<dbReference type="GO" id="GO:0043165">
    <property type="term" value="P:Gram-negative-bacterium-type cell outer membrane assembly"/>
    <property type="evidence" value="ECO:0007669"/>
    <property type="project" value="UniProtKB-UniRule"/>
</dbReference>
<comment type="similarity">
    <text evidence="1">Belongs to the LptD family.</text>
</comment>
<keyword evidence="1" id="KW-0998">Cell outer membrane</keyword>
<feature type="chain" id="PRO_5013414216" description="LPS-assembly protein LptD" evidence="1">
    <location>
        <begin position="22"/>
        <end position="719"/>
    </location>
</feature>
<dbReference type="Pfam" id="PF04453">
    <property type="entry name" value="LptD"/>
    <property type="match status" value="1"/>
</dbReference>
<keyword evidence="1" id="KW-0732">Signal</keyword>
<name>A0A238JS97_9RHOB</name>
<comment type="subcellular location">
    <subcellularLocation>
        <location evidence="1">Cell outer membrane</location>
    </subcellularLocation>
</comment>
<evidence type="ECO:0000313" key="3">
    <source>
        <dbReference type="EMBL" id="SMX33520.1"/>
    </source>
</evidence>
<comment type="function">
    <text evidence="1">Involved in the assembly of lipopolysaccharide (LPS) at the surface of the outer membrane.</text>
</comment>
<evidence type="ECO:0000313" key="4">
    <source>
        <dbReference type="Proteomes" id="UP000220836"/>
    </source>
</evidence>